<organism evidence="1 2">
    <name type="scientific">Candidatus Kaiserbacteria bacterium GW2011_GWB1_52_6</name>
    <dbReference type="NCBI Taxonomy" id="1618674"/>
    <lineage>
        <taxon>Bacteria</taxon>
        <taxon>Candidatus Kaiseribacteriota</taxon>
    </lineage>
</organism>
<protein>
    <submittedName>
        <fullName evidence="1">Uncharacterized protein</fullName>
    </submittedName>
</protein>
<gene>
    <name evidence="1" type="ORF">UY70_C0003G0009</name>
</gene>
<evidence type="ECO:0000313" key="2">
    <source>
        <dbReference type="Proteomes" id="UP000034185"/>
    </source>
</evidence>
<dbReference type="EMBL" id="LCRA01000003">
    <property type="protein sequence ID" value="KKW28086.1"/>
    <property type="molecule type" value="Genomic_DNA"/>
</dbReference>
<accession>A0A0G1XAS3</accession>
<name>A0A0G1XAS3_9BACT</name>
<sequence>MSEEFRPKKPNIERTDVHKMHDRAAAAFRVADTAEDSYLEMAAELIDARNMYANAIAEADHLDPVSDKGKKQAERIEQLGQLVAQIQLLLDDDVERTNDKYKQYEALKDQMKRHLN</sequence>
<dbReference type="Proteomes" id="UP000034185">
    <property type="component" value="Unassembled WGS sequence"/>
</dbReference>
<proteinExistence type="predicted"/>
<dbReference type="AlphaFoldDB" id="A0A0G1XAS3"/>
<reference evidence="1 2" key="1">
    <citation type="journal article" date="2015" name="Nature">
        <title>rRNA introns, odd ribosomes, and small enigmatic genomes across a large radiation of phyla.</title>
        <authorList>
            <person name="Brown C.T."/>
            <person name="Hug L.A."/>
            <person name="Thomas B.C."/>
            <person name="Sharon I."/>
            <person name="Castelle C.J."/>
            <person name="Singh A."/>
            <person name="Wilkins M.J."/>
            <person name="Williams K.H."/>
            <person name="Banfield J.F."/>
        </authorList>
    </citation>
    <scope>NUCLEOTIDE SEQUENCE [LARGE SCALE GENOMIC DNA]</scope>
</reference>
<evidence type="ECO:0000313" key="1">
    <source>
        <dbReference type="EMBL" id="KKW28086.1"/>
    </source>
</evidence>
<comment type="caution">
    <text evidence="1">The sequence shown here is derived from an EMBL/GenBank/DDBJ whole genome shotgun (WGS) entry which is preliminary data.</text>
</comment>